<dbReference type="PANTHER" id="PTHR43022">
    <property type="entry name" value="PROTEIN SMF"/>
    <property type="match status" value="1"/>
</dbReference>
<dbReference type="EMBL" id="VFOS01000001">
    <property type="protein sequence ID" value="TQL64696.1"/>
    <property type="molecule type" value="Genomic_DNA"/>
</dbReference>
<dbReference type="NCBIfam" id="TIGR00732">
    <property type="entry name" value="dprA"/>
    <property type="match status" value="1"/>
</dbReference>
<sequence length="386" mass="40510">MSWAMVTEPGEIRAIALVQQLGAMDSWEWLREQGHRLESGGNHHVPASLRRSVKRWYEHARTIDLPGVHRAIESVGARTLVPGDSGWPVKLDDLADEAPLCLWVRGNPDLGAVSRSAVAIVGARAATAYGVGRAGEMSADLASQGIAVVSGGAFGIDAAAHRGALGVGGPTIAFLAGGIDQFYPRANAAMLAAICERGGAVVSELGPGAQPLRSRFLKRNRLIAALGDATVVVEAGLRSGAMSTARQASSLVRPLGAVPGPVTSRVSAGCHELIRSGMAVLVSRAQHIVELVRPFGDLAASDADIVMAGVQGELREPQESAPTWLTDAMDVVRSALRARRRGVSIDEIVEVTGLATNTSLAVLGELEARGEATWRGRGWELIDSSR</sequence>
<dbReference type="SUPFAM" id="SSF102405">
    <property type="entry name" value="MCP/YpsA-like"/>
    <property type="match status" value="1"/>
</dbReference>
<keyword evidence="4" id="KW-1185">Reference proteome</keyword>
<dbReference type="Proteomes" id="UP000315389">
    <property type="component" value="Unassembled WGS sequence"/>
</dbReference>
<evidence type="ECO:0000313" key="3">
    <source>
        <dbReference type="EMBL" id="TQL64696.1"/>
    </source>
</evidence>
<reference evidence="3 4" key="1">
    <citation type="submission" date="2019-06" db="EMBL/GenBank/DDBJ databases">
        <title>Sequencing the genomes of 1000 actinobacteria strains.</title>
        <authorList>
            <person name="Klenk H.-P."/>
        </authorList>
    </citation>
    <scope>NUCLEOTIDE SEQUENCE [LARGE SCALE GENOMIC DNA]</scope>
    <source>
        <strain evidence="3 4">DSM 4813</strain>
    </source>
</reference>
<organism evidence="3 4">
    <name type="scientific">Rarobacter faecitabidus</name>
    <dbReference type="NCBI Taxonomy" id="13243"/>
    <lineage>
        <taxon>Bacteria</taxon>
        <taxon>Bacillati</taxon>
        <taxon>Actinomycetota</taxon>
        <taxon>Actinomycetes</taxon>
        <taxon>Micrococcales</taxon>
        <taxon>Rarobacteraceae</taxon>
        <taxon>Rarobacter</taxon>
    </lineage>
</organism>
<evidence type="ECO:0000256" key="1">
    <source>
        <dbReference type="ARBA" id="ARBA00006525"/>
    </source>
</evidence>
<comment type="similarity">
    <text evidence="1">Belongs to the DprA/Smf family.</text>
</comment>
<dbReference type="PANTHER" id="PTHR43022:SF1">
    <property type="entry name" value="PROTEIN SMF"/>
    <property type="match status" value="1"/>
</dbReference>
<dbReference type="AlphaFoldDB" id="A0A542ZWR9"/>
<feature type="domain" description="Smf/DprA SLOG" evidence="2">
    <location>
        <begin position="79"/>
        <end position="292"/>
    </location>
</feature>
<evidence type="ECO:0000259" key="2">
    <source>
        <dbReference type="Pfam" id="PF02481"/>
    </source>
</evidence>
<gene>
    <name evidence="3" type="ORF">FB461_1205</name>
</gene>
<protein>
    <submittedName>
        <fullName evidence="3">DNA protecting protein DprA</fullName>
    </submittedName>
</protein>
<accession>A0A542ZWR9</accession>
<dbReference type="InterPro" id="IPR057666">
    <property type="entry name" value="DrpA_SLOG"/>
</dbReference>
<name>A0A542ZWR9_RARFA</name>
<dbReference type="GO" id="GO:0009294">
    <property type="term" value="P:DNA-mediated transformation"/>
    <property type="evidence" value="ECO:0007669"/>
    <property type="project" value="InterPro"/>
</dbReference>
<dbReference type="Gene3D" id="3.40.50.450">
    <property type="match status" value="1"/>
</dbReference>
<comment type="caution">
    <text evidence="3">The sequence shown here is derived from an EMBL/GenBank/DDBJ whole genome shotgun (WGS) entry which is preliminary data.</text>
</comment>
<dbReference type="InterPro" id="IPR003488">
    <property type="entry name" value="DprA"/>
</dbReference>
<proteinExistence type="inferred from homology"/>
<dbReference type="Pfam" id="PF02481">
    <property type="entry name" value="DNA_processg_A"/>
    <property type="match status" value="1"/>
</dbReference>
<evidence type="ECO:0000313" key="4">
    <source>
        <dbReference type="Proteomes" id="UP000315389"/>
    </source>
</evidence>